<dbReference type="GO" id="GO:0005737">
    <property type="term" value="C:cytoplasm"/>
    <property type="evidence" value="ECO:0007669"/>
    <property type="project" value="UniProtKB-SubCell"/>
</dbReference>
<proteinExistence type="inferred from homology"/>
<dbReference type="NCBIfam" id="TIGR00109">
    <property type="entry name" value="hemH"/>
    <property type="match status" value="1"/>
</dbReference>
<dbReference type="PANTHER" id="PTHR11108">
    <property type="entry name" value="FERROCHELATASE"/>
    <property type="match status" value="1"/>
</dbReference>
<protein>
    <recommendedName>
        <fullName evidence="9">Ferrochelatase</fullName>
        <ecNumber evidence="9">4.98.1.1</ecNumber>
    </recommendedName>
    <alternativeName>
        <fullName evidence="9">Heme synthase</fullName>
    </alternativeName>
    <alternativeName>
        <fullName evidence="9">Protoheme ferro-lyase</fullName>
    </alternativeName>
</protein>
<dbReference type="CDD" id="cd00419">
    <property type="entry name" value="Ferrochelatase_C"/>
    <property type="match status" value="1"/>
</dbReference>
<keyword evidence="5 9" id="KW-0350">Heme biosynthesis</keyword>
<evidence type="ECO:0000256" key="1">
    <source>
        <dbReference type="ARBA" id="ARBA00007718"/>
    </source>
</evidence>
<dbReference type="AlphaFoldDB" id="A0A348G2B9"/>
<comment type="function">
    <text evidence="9">Catalyzes the ferrous insertion into protoporphyrin IX.</text>
</comment>
<evidence type="ECO:0000256" key="7">
    <source>
        <dbReference type="ARBA" id="ARBA00023244"/>
    </source>
</evidence>
<feature type="binding site" evidence="9">
    <location>
        <position position="223"/>
    </location>
    <ligand>
        <name>Fe(2+)</name>
        <dbReference type="ChEBI" id="CHEBI:29033"/>
    </ligand>
</feature>
<organism evidence="11 12">
    <name type="scientific">Blastochloris tepida</name>
    <dbReference type="NCBI Taxonomy" id="2233851"/>
    <lineage>
        <taxon>Bacteria</taxon>
        <taxon>Pseudomonadati</taxon>
        <taxon>Pseudomonadota</taxon>
        <taxon>Alphaproteobacteria</taxon>
        <taxon>Hyphomicrobiales</taxon>
        <taxon>Blastochloridaceae</taxon>
        <taxon>Blastochloris</taxon>
    </lineage>
</organism>
<dbReference type="Proteomes" id="UP000266934">
    <property type="component" value="Chromosome"/>
</dbReference>
<evidence type="ECO:0000256" key="2">
    <source>
        <dbReference type="ARBA" id="ARBA00022490"/>
    </source>
</evidence>
<dbReference type="InterPro" id="IPR033659">
    <property type="entry name" value="Ferrochelatase_N"/>
</dbReference>
<dbReference type="Gene3D" id="3.40.50.1400">
    <property type="match status" value="2"/>
</dbReference>
<evidence type="ECO:0000256" key="5">
    <source>
        <dbReference type="ARBA" id="ARBA00023133"/>
    </source>
</evidence>
<evidence type="ECO:0000256" key="10">
    <source>
        <dbReference type="RuleBase" id="RU004185"/>
    </source>
</evidence>
<sequence length="353" mass="40072">MNMQPSRFDMATSAHLPVDHPPVKFGRIGVLLLNVGTPEGTGYWAMRRYLKEFLTDRRVIEVNPIYWWVVLNTMILPRRPAVKGKAYASIWNNDRDESPLKTISRSQAEKLGAELGGVDGRIVVDWAMRYGHPSIDERLKSLKEAGCDRILLAPLYPQYSAATTASACDKAFQTLMKMRWQPSIRVLPPYYDDPVYIDAVVEGMKASLAKLTFEPEIILISFHGVPKSYLMKGDPYHCHCAKTKRLIREALGFDTERVMFSFQSRFGNEEWLQPYTDETVKALAERGVKKLAIVAPSFAIDCLETLEELDVENREIFLHHGGEAFAYLPSLNDGAGGIRVIRHLVERELKGWI</sequence>
<comment type="catalytic activity">
    <reaction evidence="9">
        <text>heme b + 2 H(+) = protoporphyrin IX + Fe(2+)</text>
        <dbReference type="Rhea" id="RHEA:22584"/>
        <dbReference type="ChEBI" id="CHEBI:15378"/>
        <dbReference type="ChEBI" id="CHEBI:29033"/>
        <dbReference type="ChEBI" id="CHEBI:57306"/>
        <dbReference type="ChEBI" id="CHEBI:60344"/>
        <dbReference type="EC" id="4.98.1.1"/>
    </reaction>
</comment>
<dbReference type="EC" id="4.98.1.1" evidence="9"/>
<keyword evidence="2 9" id="KW-0963">Cytoplasm</keyword>
<evidence type="ECO:0000256" key="4">
    <source>
        <dbReference type="ARBA" id="ARBA00023004"/>
    </source>
</evidence>
<dbReference type="CDD" id="cd03411">
    <property type="entry name" value="Ferrochelatase_N"/>
    <property type="match status" value="1"/>
</dbReference>
<comment type="similarity">
    <text evidence="1 9 10">Belongs to the ferrochelatase family.</text>
</comment>
<accession>A0A348G2B9</accession>
<dbReference type="GO" id="GO:0046872">
    <property type="term" value="F:metal ion binding"/>
    <property type="evidence" value="ECO:0007669"/>
    <property type="project" value="UniProtKB-KW"/>
</dbReference>
<keyword evidence="3 9" id="KW-0479">Metal-binding</keyword>
<dbReference type="GO" id="GO:0006783">
    <property type="term" value="P:heme biosynthetic process"/>
    <property type="evidence" value="ECO:0007669"/>
    <property type="project" value="UniProtKB-UniRule"/>
</dbReference>
<reference evidence="11 12" key="1">
    <citation type="submission" date="2018-08" db="EMBL/GenBank/DDBJ databases">
        <title>Complete genome sequencing of Blastochloris tepida GI.</title>
        <authorList>
            <person name="Tsukatani Y."/>
            <person name="Mori H."/>
        </authorList>
    </citation>
    <scope>NUCLEOTIDE SEQUENCE [LARGE SCALE GENOMIC DNA]</scope>
    <source>
        <strain evidence="11 12">GI</strain>
    </source>
</reference>
<dbReference type="RefSeq" id="WP_126400845.1">
    <property type="nucleotide sequence ID" value="NZ_AP018907.1"/>
</dbReference>
<gene>
    <name evidence="9 11" type="primary">hemH</name>
    <name evidence="11" type="ORF">BLTE_23870</name>
</gene>
<dbReference type="InterPro" id="IPR033644">
    <property type="entry name" value="Ferrochelatase_C"/>
</dbReference>
<name>A0A348G2B9_9HYPH</name>
<dbReference type="GO" id="GO:0004325">
    <property type="term" value="F:ferrochelatase activity"/>
    <property type="evidence" value="ECO:0007669"/>
    <property type="project" value="UniProtKB-UniRule"/>
</dbReference>
<dbReference type="Pfam" id="PF00762">
    <property type="entry name" value="Ferrochelatase"/>
    <property type="match status" value="1"/>
</dbReference>
<keyword evidence="7 9" id="KW-0627">Porphyrin biosynthesis</keyword>
<dbReference type="FunFam" id="3.40.50.1400:FF:000002">
    <property type="entry name" value="Ferrochelatase"/>
    <property type="match status" value="1"/>
</dbReference>
<dbReference type="OrthoDB" id="9809741at2"/>
<evidence type="ECO:0000313" key="12">
    <source>
        <dbReference type="Proteomes" id="UP000266934"/>
    </source>
</evidence>
<comment type="catalytic activity">
    <reaction evidence="8">
        <text>Fe-coproporphyrin III + 2 H(+) = coproporphyrin III + Fe(2+)</text>
        <dbReference type="Rhea" id="RHEA:49572"/>
        <dbReference type="ChEBI" id="CHEBI:15378"/>
        <dbReference type="ChEBI" id="CHEBI:29033"/>
        <dbReference type="ChEBI" id="CHEBI:68438"/>
        <dbReference type="ChEBI" id="CHEBI:131725"/>
        <dbReference type="EC" id="4.99.1.9"/>
    </reaction>
    <physiologicalReaction direction="right-to-left" evidence="8">
        <dbReference type="Rhea" id="RHEA:49574"/>
    </physiologicalReaction>
</comment>
<dbReference type="UniPathway" id="UPA00252">
    <property type="reaction ID" value="UER00325"/>
</dbReference>
<feature type="binding site" evidence="9">
    <location>
        <position position="304"/>
    </location>
    <ligand>
        <name>Fe(2+)</name>
        <dbReference type="ChEBI" id="CHEBI:29033"/>
    </ligand>
</feature>
<dbReference type="InterPro" id="IPR001015">
    <property type="entry name" value="Ferrochelatase"/>
</dbReference>
<keyword evidence="12" id="KW-1185">Reference proteome</keyword>
<keyword evidence="4 9" id="KW-0408">Iron</keyword>
<evidence type="ECO:0000313" key="11">
    <source>
        <dbReference type="EMBL" id="BBF93702.1"/>
    </source>
</evidence>
<comment type="subcellular location">
    <subcellularLocation>
        <location evidence="9">Cytoplasm</location>
    </subcellularLocation>
</comment>
<evidence type="ECO:0000256" key="6">
    <source>
        <dbReference type="ARBA" id="ARBA00023239"/>
    </source>
</evidence>
<dbReference type="EMBL" id="AP018907">
    <property type="protein sequence ID" value="BBF93702.1"/>
    <property type="molecule type" value="Genomic_DNA"/>
</dbReference>
<dbReference type="HAMAP" id="MF_00323">
    <property type="entry name" value="Ferrochelatase"/>
    <property type="match status" value="1"/>
</dbReference>
<evidence type="ECO:0000256" key="3">
    <source>
        <dbReference type="ARBA" id="ARBA00022723"/>
    </source>
</evidence>
<evidence type="ECO:0000256" key="8">
    <source>
        <dbReference type="ARBA" id="ARBA00024536"/>
    </source>
</evidence>
<comment type="pathway">
    <text evidence="9">Porphyrin-containing compound metabolism; protoheme biosynthesis; protoheme from protoporphyrin-IX: step 1/1.</text>
</comment>
<keyword evidence="6 9" id="KW-0456">Lyase</keyword>
<dbReference type="PANTHER" id="PTHR11108:SF1">
    <property type="entry name" value="FERROCHELATASE, MITOCHONDRIAL"/>
    <property type="match status" value="1"/>
</dbReference>
<dbReference type="SUPFAM" id="SSF53800">
    <property type="entry name" value="Chelatase"/>
    <property type="match status" value="1"/>
</dbReference>
<dbReference type="KEGG" id="blag:BLTE_23870"/>
<evidence type="ECO:0000256" key="9">
    <source>
        <dbReference type="HAMAP-Rule" id="MF_00323"/>
    </source>
</evidence>